<dbReference type="InterPro" id="IPR006440">
    <property type="entry name" value="Doc"/>
</dbReference>
<dbReference type="Proteomes" id="UP000411588">
    <property type="component" value="Unassembled WGS sequence"/>
</dbReference>
<dbReference type="InterPro" id="IPR053737">
    <property type="entry name" value="Type_II_TA_Toxin"/>
</dbReference>
<dbReference type="Gene3D" id="1.20.120.1870">
    <property type="entry name" value="Fic/DOC protein, Fido domain"/>
    <property type="match status" value="1"/>
</dbReference>
<dbReference type="NCBIfam" id="TIGR01550">
    <property type="entry name" value="DOC_P1"/>
    <property type="match status" value="1"/>
</dbReference>
<dbReference type="InterPro" id="IPR036597">
    <property type="entry name" value="Fido-like_dom_sf"/>
</dbReference>
<dbReference type="Pfam" id="PF02661">
    <property type="entry name" value="Fic"/>
    <property type="match status" value="1"/>
</dbReference>
<dbReference type="PANTHER" id="PTHR39426">
    <property type="entry name" value="HOMOLOGY TO DEATH-ON-CURING PROTEIN OF PHAGE P1"/>
    <property type="match status" value="1"/>
</dbReference>
<proteinExistence type="predicted"/>
<dbReference type="SUPFAM" id="SSF140931">
    <property type="entry name" value="Fic-like"/>
    <property type="match status" value="1"/>
</dbReference>
<organism evidence="2 3">
    <name type="scientific">Clostridioides difficile</name>
    <name type="common">Peptoclostridium difficile</name>
    <dbReference type="NCBI Taxonomy" id="1496"/>
    <lineage>
        <taxon>Bacteria</taxon>
        <taxon>Bacillati</taxon>
        <taxon>Bacillota</taxon>
        <taxon>Clostridia</taxon>
        <taxon>Peptostreptococcales</taxon>
        <taxon>Peptostreptococcaceae</taxon>
        <taxon>Clostridioides</taxon>
    </lineage>
</organism>
<reference evidence="2 3" key="1">
    <citation type="submission" date="2019-02" db="EMBL/GenBank/DDBJ databases">
        <authorList>
            <consortium name="Pathogen Informatics"/>
        </authorList>
    </citation>
    <scope>NUCLEOTIDE SEQUENCE [LARGE SCALE GENOMIC DNA]</scope>
    <source>
        <strain evidence="3">clo34</strain>
    </source>
</reference>
<evidence type="ECO:0000259" key="1">
    <source>
        <dbReference type="PROSITE" id="PS51459"/>
    </source>
</evidence>
<accession>A0AB74QG73</accession>
<dbReference type="RefSeq" id="WP_021424750.1">
    <property type="nucleotide sequence ID" value="NZ_BDSN01000032.1"/>
</dbReference>
<dbReference type="InterPro" id="IPR003812">
    <property type="entry name" value="Fido"/>
</dbReference>
<gene>
    <name evidence="2" type="ORF">SAMEA1402399_03720</name>
</gene>
<dbReference type="PANTHER" id="PTHR39426:SF1">
    <property type="entry name" value="HOMOLOGY TO DEATH-ON-CURING PROTEIN OF PHAGE P1"/>
    <property type="match status" value="1"/>
</dbReference>
<evidence type="ECO:0000313" key="2">
    <source>
        <dbReference type="EMBL" id="VFD35836.1"/>
    </source>
</evidence>
<feature type="domain" description="Fido" evidence="1">
    <location>
        <begin position="5"/>
        <end position="123"/>
    </location>
</feature>
<protein>
    <submittedName>
        <fullName evidence="2">Death-on-curing family protein</fullName>
    </submittedName>
</protein>
<dbReference type="GO" id="GO:0016301">
    <property type="term" value="F:kinase activity"/>
    <property type="evidence" value="ECO:0007669"/>
    <property type="project" value="InterPro"/>
</dbReference>
<comment type="caution">
    <text evidence="2">The sequence shown here is derived from an EMBL/GenBank/DDBJ whole genome shotgun (WGS) entry which is preliminary data.</text>
</comment>
<dbReference type="AlphaFoldDB" id="A0AB74QG73"/>
<name>A0AB74QG73_CLODI</name>
<sequence length="126" mass="14218">MYISLSLDEILKYHQKIITKSGGFQGVKDIKLLDSALNRANVTFSGVDLYKTIEEKISVTTHSLISNHCFIDGNKRIGISTMLLLCKLNKISIEYSQSELVKLGLEVASNVADETYILDWIKKHKQ</sequence>
<evidence type="ECO:0000313" key="3">
    <source>
        <dbReference type="Proteomes" id="UP000411588"/>
    </source>
</evidence>
<dbReference type="EMBL" id="CAADAN010000019">
    <property type="protein sequence ID" value="VFD35836.1"/>
    <property type="molecule type" value="Genomic_DNA"/>
</dbReference>
<dbReference type="PROSITE" id="PS51459">
    <property type="entry name" value="FIDO"/>
    <property type="match status" value="1"/>
</dbReference>